<dbReference type="EMBL" id="JAOYFC010000002">
    <property type="protein sequence ID" value="MCV6824849.1"/>
    <property type="molecule type" value="Genomic_DNA"/>
</dbReference>
<evidence type="ECO:0000313" key="4">
    <source>
        <dbReference type="Proteomes" id="UP001208041"/>
    </source>
</evidence>
<dbReference type="RefSeq" id="WP_263953700.1">
    <property type="nucleotide sequence ID" value="NZ_JAOYFC010000002.1"/>
</dbReference>
<evidence type="ECO:0000313" key="3">
    <source>
        <dbReference type="EMBL" id="MCV6824849.1"/>
    </source>
</evidence>
<feature type="region of interest" description="Disordered" evidence="2">
    <location>
        <begin position="83"/>
        <end position="130"/>
    </location>
</feature>
<feature type="coiled-coil region" evidence="1">
    <location>
        <begin position="143"/>
        <end position="177"/>
    </location>
</feature>
<reference evidence="3" key="1">
    <citation type="submission" date="2022-10" db="EMBL/GenBank/DDBJ databases">
        <authorList>
            <person name="Yue Y."/>
        </authorList>
    </citation>
    <scope>NUCLEOTIDE SEQUENCE</scope>
    <source>
        <strain evidence="3">Z654</strain>
    </source>
</reference>
<organism evidence="3 4">
    <name type="scientific">Halocynthiibacter halioticoli</name>
    <dbReference type="NCBI Taxonomy" id="2986804"/>
    <lineage>
        <taxon>Bacteria</taxon>
        <taxon>Pseudomonadati</taxon>
        <taxon>Pseudomonadota</taxon>
        <taxon>Alphaproteobacteria</taxon>
        <taxon>Rhodobacterales</taxon>
        <taxon>Paracoccaceae</taxon>
        <taxon>Halocynthiibacter</taxon>
    </lineage>
</organism>
<evidence type="ECO:0000256" key="1">
    <source>
        <dbReference type="SAM" id="Coils"/>
    </source>
</evidence>
<name>A0AAE3LRV1_9RHOB</name>
<proteinExistence type="predicted"/>
<evidence type="ECO:0000256" key="2">
    <source>
        <dbReference type="SAM" id="MobiDB-lite"/>
    </source>
</evidence>
<sequence>MTQDLETLKSDVERERRQLEHSLSALNDRMSVDGLKAEAGHHLNAVTGDAINKVLARFGRNAEAHPLATAAIGAGLSWLLSEPDRSKKTEPPAPTRRSMGAYNGPKVAEGDPNLDTPAMVAAHSSPRTPNVVERAQDKAADAMDTVADKAGALRDQAESLKDRLSEGTQELSQEARDRVIAAREKALNAAQTGQRKLRDAGSASRDFATENPMIVGGVALAIGAAIAGALYMRKSQDEEEELEIDVFEEADRIFEEELERARLERNTAVQGVTSGDAS</sequence>
<feature type="coiled-coil region" evidence="1">
    <location>
        <begin position="2"/>
        <end position="29"/>
    </location>
</feature>
<dbReference type="Proteomes" id="UP001208041">
    <property type="component" value="Unassembled WGS sequence"/>
</dbReference>
<protein>
    <recommendedName>
        <fullName evidence="5">DUF3618 domain-containing protein</fullName>
    </recommendedName>
</protein>
<gene>
    <name evidence="3" type="ORF">OH136_09805</name>
</gene>
<keyword evidence="1" id="KW-0175">Coiled coil</keyword>
<keyword evidence="4" id="KW-1185">Reference proteome</keyword>
<accession>A0AAE3LRV1</accession>
<comment type="caution">
    <text evidence="3">The sequence shown here is derived from an EMBL/GenBank/DDBJ whole genome shotgun (WGS) entry which is preliminary data.</text>
</comment>
<dbReference type="AlphaFoldDB" id="A0AAE3LRV1"/>
<evidence type="ECO:0008006" key="5">
    <source>
        <dbReference type="Google" id="ProtNLM"/>
    </source>
</evidence>